<accession>A0A645BFY4</accession>
<comment type="caution">
    <text evidence="2">The sequence shown here is derived from an EMBL/GenBank/DDBJ whole genome shotgun (WGS) entry which is preliminary data.</text>
</comment>
<sequence>MQEKIKKTITDTFKSAQDLGADIYGFGAALYQKHPKEWRAMKPNWDALFKDIDFSVEVDAHLAQTGQIVQSLEMEERMHEN</sequence>
<protein>
    <recommendedName>
        <fullName evidence="1">Spore germination GerAC-like C-terminal domain-containing protein</fullName>
    </recommendedName>
</protein>
<organism evidence="2">
    <name type="scientific">bioreactor metagenome</name>
    <dbReference type="NCBI Taxonomy" id="1076179"/>
    <lineage>
        <taxon>unclassified sequences</taxon>
        <taxon>metagenomes</taxon>
        <taxon>ecological metagenomes</taxon>
    </lineage>
</organism>
<reference evidence="2" key="1">
    <citation type="submission" date="2019-08" db="EMBL/GenBank/DDBJ databases">
        <authorList>
            <person name="Kucharzyk K."/>
            <person name="Murdoch R.W."/>
            <person name="Higgins S."/>
            <person name="Loffler F."/>
        </authorList>
    </citation>
    <scope>NUCLEOTIDE SEQUENCE</scope>
</reference>
<name>A0A645BFY4_9ZZZZ</name>
<dbReference type="GO" id="GO:0016020">
    <property type="term" value="C:membrane"/>
    <property type="evidence" value="ECO:0007669"/>
    <property type="project" value="InterPro"/>
</dbReference>
<dbReference type="PANTHER" id="PTHR35789">
    <property type="entry name" value="SPORE GERMINATION PROTEIN B3"/>
    <property type="match status" value="1"/>
</dbReference>
<dbReference type="Gene3D" id="3.30.300.210">
    <property type="entry name" value="Nutrient germinant receptor protein C, domain 3"/>
    <property type="match status" value="1"/>
</dbReference>
<dbReference type="InterPro" id="IPR008844">
    <property type="entry name" value="Spore_GerAC-like"/>
</dbReference>
<gene>
    <name evidence="2" type="ORF">SDC9_111128</name>
</gene>
<dbReference type="InterPro" id="IPR038501">
    <property type="entry name" value="Spore_GerAC_C_sf"/>
</dbReference>
<proteinExistence type="predicted"/>
<dbReference type="Pfam" id="PF05504">
    <property type="entry name" value="Spore_GerAC"/>
    <property type="match status" value="1"/>
</dbReference>
<dbReference type="EMBL" id="VSSQ01019841">
    <property type="protein sequence ID" value="MPM64242.1"/>
    <property type="molecule type" value="Genomic_DNA"/>
</dbReference>
<feature type="domain" description="Spore germination GerAC-like C-terminal" evidence="1">
    <location>
        <begin position="1"/>
        <end position="66"/>
    </location>
</feature>
<dbReference type="InterPro" id="IPR046953">
    <property type="entry name" value="Spore_GerAC-like_C"/>
</dbReference>
<evidence type="ECO:0000259" key="1">
    <source>
        <dbReference type="Pfam" id="PF05504"/>
    </source>
</evidence>
<evidence type="ECO:0000313" key="2">
    <source>
        <dbReference type="EMBL" id="MPM64242.1"/>
    </source>
</evidence>
<dbReference type="AlphaFoldDB" id="A0A645BFY4"/>
<dbReference type="PANTHER" id="PTHR35789:SF1">
    <property type="entry name" value="SPORE GERMINATION PROTEIN B3"/>
    <property type="match status" value="1"/>
</dbReference>
<dbReference type="GO" id="GO:0009847">
    <property type="term" value="P:spore germination"/>
    <property type="evidence" value="ECO:0007669"/>
    <property type="project" value="InterPro"/>
</dbReference>